<keyword evidence="14" id="KW-1185">Reference proteome</keyword>
<feature type="chain" id="PRO_5010386796" description="Purple acid phosphatase" evidence="12">
    <location>
        <begin position="21"/>
        <end position="324"/>
    </location>
</feature>
<feature type="binding site" evidence="11">
    <location>
        <position position="207"/>
    </location>
    <ligand>
        <name>Fe cation</name>
        <dbReference type="ChEBI" id="CHEBI:24875"/>
        <label>2</label>
    </ligand>
</feature>
<evidence type="ECO:0000259" key="13">
    <source>
        <dbReference type="Pfam" id="PF00149"/>
    </source>
</evidence>
<comment type="cofactor">
    <cofactor evidence="11">
        <name>Fe cation</name>
        <dbReference type="ChEBI" id="CHEBI:24875"/>
    </cofactor>
    <text evidence="11">Binds 2 iron ions per subunit.</text>
</comment>
<feature type="binding site" evidence="11">
    <location>
        <position position="244"/>
    </location>
    <ligand>
        <name>Fe cation</name>
        <dbReference type="ChEBI" id="CHEBI:24875"/>
        <label>1</label>
    </ligand>
</feature>
<dbReference type="FunFam" id="3.60.21.10:FF:000027">
    <property type="entry name" value="Purple acid phosphatase"/>
    <property type="match status" value="1"/>
</dbReference>
<dbReference type="GO" id="GO:0046872">
    <property type="term" value="F:metal ion binding"/>
    <property type="evidence" value="ECO:0007669"/>
    <property type="project" value="UniProtKB-KW"/>
</dbReference>
<keyword evidence="7 10" id="KW-0378">Hydrolase</keyword>
<dbReference type="eggNOG" id="KOG2679">
    <property type="taxonomic scope" value="Eukaryota"/>
</dbReference>
<feature type="binding site" evidence="11">
    <location>
        <position position="75"/>
    </location>
    <ligand>
        <name>Fe cation</name>
        <dbReference type="ChEBI" id="CHEBI:24875"/>
        <label>1</label>
    </ligand>
</feature>
<feature type="binding site" evidence="11">
    <location>
        <position position="242"/>
    </location>
    <ligand>
        <name>Fe cation</name>
        <dbReference type="ChEBI" id="CHEBI:24875"/>
        <label>2</label>
    </ligand>
</feature>
<dbReference type="EC" id="3.1.3.2" evidence="10"/>
<evidence type="ECO:0000256" key="3">
    <source>
        <dbReference type="ARBA" id="ARBA00008723"/>
    </source>
</evidence>
<reference evidence="15" key="2">
    <citation type="submission" date="2025-08" db="UniProtKB">
        <authorList>
            <consortium name="RefSeq"/>
        </authorList>
    </citation>
    <scope>IDENTIFICATION</scope>
    <source>
        <tissue evidence="15">Etiolated seedlings</tissue>
    </source>
</reference>
<dbReference type="SUPFAM" id="SSF56300">
    <property type="entry name" value="Metallo-dependent phosphatases"/>
    <property type="match status" value="1"/>
</dbReference>
<sequence length="324" mass="36896">MVLQLVFIGTIIQCLMYSSAVLQVFEHAPKSDGSLSFLVLGDWGRRGAYNQSQVAFQMGVIGEQLDIDFVISTGDNFYDNGLTGIDDTSFDYSFTKIYTAPSLQKQWYNVLGNHDYRGDVEAQLSPVLTNLDNRWFCMRSYVVNAEFVEFFFVDTNPFVDSYFTEPGEHVYDWRGIGPRKQYISNLLKDVDLALKESNAKWKIVVGHHPIRSAAHHGDTKELVNQLLPILEANNIDLFINGHDHCLQHISSLKSGIEFMTSGGGSKAWKGDVKWWNPEEMKLYYDGQGFMSLHVIQTQINVAFYDVFGNVLHNWNTSKQLQSTF</sequence>
<evidence type="ECO:0000256" key="8">
    <source>
        <dbReference type="ARBA" id="ARBA00022833"/>
    </source>
</evidence>
<evidence type="ECO:0000256" key="4">
    <source>
        <dbReference type="ARBA" id="ARBA00022525"/>
    </source>
</evidence>
<evidence type="ECO:0000256" key="11">
    <source>
        <dbReference type="PIRSR" id="PIRSR000898-1"/>
    </source>
</evidence>
<gene>
    <name evidence="15" type="primary">LOC101488540</name>
</gene>
<dbReference type="RefSeq" id="XP_004504592.1">
    <property type="nucleotide sequence ID" value="XM_004504535.2"/>
</dbReference>
<feature type="binding site" evidence="11">
    <location>
        <position position="42"/>
    </location>
    <ligand>
        <name>Fe cation</name>
        <dbReference type="ChEBI" id="CHEBI:24875"/>
        <label>1</label>
    </ligand>
</feature>
<evidence type="ECO:0000256" key="2">
    <source>
        <dbReference type="ARBA" id="ARBA00004613"/>
    </source>
</evidence>
<keyword evidence="5 11" id="KW-0479">Metal-binding</keyword>
<evidence type="ECO:0000256" key="1">
    <source>
        <dbReference type="ARBA" id="ARBA00000032"/>
    </source>
</evidence>
<dbReference type="Gene3D" id="3.60.21.10">
    <property type="match status" value="1"/>
</dbReference>
<evidence type="ECO:0000256" key="5">
    <source>
        <dbReference type="ARBA" id="ARBA00022723"/>
    </source>
</evidence>
<dbReference type="PaxDb" id="3827-XP_004504592.1"/>
<dbReference type="GO" id="GO:0003993">
    <property type="term" value="F:acid phosphatase activity"/>
    <property type="evidence" value="ECO:0007669"/>
    <property type="project" value="UniProtKB-UniRule"/>
</dbReference>
<feature type="signal peptide" evidence="12">
    <location>
        <begin position="1"/>
        <end position="20"/>
    </location>
</feature>
<dbReference type="STRING" id="3827.A0A1S2YGT9"/>
<dbReference type="AlphaFoldDB" id="A0A1S2YGT9"/>
<reference evidence="14" key="1">
    <citation type="journal article" date="2013" name="Nat. Biotechnol.">
        <title>Draft genome sequence of chickpea (Cicer arietinum) provides a resource for trait improvement.</title>
        <authorList>
            <person name="Varshney R.K."/>
            <person name="Song C."/>
            <person name="Saxena R.K."/>
            <person name="Azam S."/>
            <person name="Yu S."/>
            <person name="Sharpe A.G."/>
            <person name="Cannon S."/>
            <person name="Baek J."/>
            <person name="Rosen B.D."/>
            <person name="Tar'an B."/>
            <person name="Millan T."/>
            <person name="Zhang X."/>
            <person name="Ramsay L.D."/>
            <person name="Iwata A."/>
            <person name="Wang Y."/>
            <person name="Nelson W."/>
            <person name="Farmer A.D."/>
            <person name="Gaur P.M."/>
            <person name="Soderlund C."/>
            <person name="Penmetsa R.V."/>
            <person name="Xu C."/>
            <person name="Bharti A.K."/>
            <person name="He W."/>
            <person name="Winter P."/>
            <person name="Zhao S."/>
            <person name="Hane J.K."/>
            <person name="Carrasquilla-Garcia N."/>
            <person name="Condie J.A."/>
            <person name="Upadhyaya H.D."/>
            <person name="Luo M.C."/>
            <person name="Thudi M."/>
            <person name="Gowda C.L."/>
            <person name="Singh N.P."/>
            <person name="Lichtenzveig J."/>
            <person name="Gali K.K."/>
            <person name="Rubio J."/>
            <person name="Nadarajan N."/>
            <person name="Dolezel J."/>
            <person name="Bansal K.C."/>
            <person name="Xu X."/>
            <person name="Edwards D."/>
            <person name="Zhang G."/>
            <person name="Kahl G."/>
            <person name="Gil J."/>
            <person name="Singh K.B."/>
            <person name="Datta S.K."/>
            <person name="Jackson S.A."/>
            <person name="Wang J."/>
            <person name="Cook D.R."/>
        </authorList>
    </citation>
    <scope>NUCLEOTIDE SEQUENCE [LARGE SCALE GENOMIC DNA]</scope>
    <source>
        <strain evidence="14">cv. CDC Frontier</strain>
    </source>
</reference>
<evidence type="ECO:0000256" key="7">
    <source>
        <dbReference type="ARBA" id="ARBA00022801"/>
    </source>
</evidence>
<dbReference type="InterPro" id="IPR004843">
    <property type="entry name" value="Calcineurin-like_PHP"/>
</dbReference>
<dbReference type="Pfam" id="PF00149">
    <property type="entry name" value="Metallophos"/>
    <property type="match status" value="1"/>
</dbReference>
<feature type="binding site" evidence="11">
    <location>
        <position position="75"/>
    </location>
    <ligand>
        <name>Fe cation</name>
        <dbReference type="ChEBI" id="CHEBI:24875"/>
        <label>2</label>
    </ligand>
</feature>
<evidence type="ECO:0000256" key="12">
    <source>
        <dbReference type="SAM" id="SignalP"/>
    </source>
</evidence>
<accession>A0A1S2YGT9</accession>
<dbReference type="GeneID" id="101488540"/>
<evidence type="ECO:0000256" key="10">
    <source>
        <dbReference type="PIRNR" id="PIRNR000898"/>
    </source>
</evidence>
<protein>
    <recommendedName>
        <fullName evidence="10">Purple acid phosphatase</fullName>
        <ecNumber evidence="10">3.1.3.2</ecNumber>
    </recommendedName>
</protein>
<proteinExistence type="inferred from homology"/>
<dbReference type="CDD" id="cd07378">
    <property type="entry name" value="MPP_ACP5"/>
    <property type="match status" value="1"/>
</dbReference>
<dbReference type="InterPro" id="IPR029052">
    <property type="entry name" value="Metallo-depent_PP-like"/>
</dbReference>
<comment type="similarity">
    <text evidence="3">Belongs to the metallophosphoesterase superfamily. Purple acid phosphatase family.</text>
</comment>
<dbReference type="InterPro" id="IPR024927">
    <property type="entry name" value="Acid_PPase"/>
</dbReference>
<evidence type="ECO:0000313" key="14">
    <source>
        <dbReference type="Proteomes" id="UP000087171"/>
    </source>
</evidence>
<name>A0A1S2YGT9_CICAR</name>
<dbReference type="KEGG" id="cam:101488540"/>
<dbReference type="Proteomes" id="UP000087171">
    <property type="component" value="Chromosome Ca6"/>
</dbReference>
<organism evidence="14 15">
    <name type="scientific">Cicer arietinum</name>
    <name type="common">Chickpea</name>
    <name type="synonym">Garbanzo</name>
    <dbReference type="NCBI Taxonomy" id="3827"/>
    <lineage>
        <taxon>Eukaryota</taxon>
        <taxon>Viridiplantae</taxon>
        <taxon>Streptophyta</taxon>
        <taxon>Embryophyta</taxon>
        <taxon>Tracheophyta</taxon>
        <taxon>Spermatophyta</taxon>
        <taxon>Magnoliopsida</taxon>
        <taxon>eudicotyledons</taxon>
        <taxon>Gunneridae</taxon>
        <taxon>Pentapetalae</taxon>
        <taxon>rosids</taxon>
        <taxon>fabids</taxon>
        <taxon>Fabales</taxon>
        <taxon>Fabaceae</taxon>
        <taxon>Papilionoideae</taxon>
        <taxon>50 kb inversion clade</taxon>
        <taxon>NPAAA clade</taxon>
        <taxon>Hologalegina</taxon>
        <taxon>IRL clade</taxon>
        <taxon>Cicereae</taxon>
        <taxon>Cicer</taxon>
    </lineage>
</organism>
<evidence type="ECO:0000313" key="15">
    <source>
        <dbReference type="RefSeq" id="XP_004504592.1"/>
    </source>
</evidence>
<keyword evidence="10 11" id="KW-0408">Iron</keyword>
<dbReference type="PANTHER" id="PTHR10161:SF36">
    <property type="entry name" value="PURPLE ACID PHOSPHATASE 3"/>
    <property type="match status" value="1"/>
</dbReference>
<dbReference type="OrthoDB" id="411211at2759"/>
<dbReference type="GO" id="GO:0005576">
    <property type="term" value="C:extracellular region"/>
    <property type="evidence" value="ECO:0007669"/>
    <property type="project" value="UniProtKB-SubCell"/>
</dbReference>
<dbReference type="PANTHER" id="PTHR10161">
    <property type="entry name" value="TARTRATE-RESISTANT ACID PHOSPHATASE TYPE 5"/>
    <property type="match status" value="1"/>
</dbReference>
<keyword evidence="8" id="KW-0862">Zinc</keyword>
<feature type="binding site" evidence="11">
    <location>
        <position position="113"/>
    </location>
    <ligand>
        <name>Fe cation</name>
        <dbReference type="ChEBI" id="CHEBI:24875"/>
        <label>2</label>
    </ligand>
</feature>
<feature type="binding site" evidence="11">
    <location>
        <position position="78"/>
    </location>
    <ligand>
        <name>Fe cation</name>
        <dbReference type="ChEBI" id="CHEBI:24875"/>
        <label>1</label>
    </ligand>
</feature>
<keyword evidence="4" id="KW-0964">Secreted</keyword>
<comment type="catalytic activity">
    <reaction evidence="1 10">
        <text>a phosphate monoester + H2O = an alcohol + phosphate</text>
        <dbReference type="Rhea" id="RHEA:15017"/>
        <dbReference type="ChEBI" id="CHEBI:15377"/>
        <dbReference type="ChEBI" id="CHEBI:30879"/>
        <dbReference type="ChEBI" id="CHEBI:43474"/>
        <dbReference type="ChEBI" id="CHEBI:67140"/>
        <dbReference type="EC" id="3.1.3.2"/>
    </reaction>
</comment>
<dbReference type="PIRSF" id="PIRSF000898">
    <property type="entry name" value="Acid_Ptase_5"/>
    <property type="match status" value="1"/>
</dbReference>
<keyword evidence="9" id="KW-0325">Glycoprotein</keyword>
<evidence type="ECO:0000256" key="9">
    <source>
        <dbReference type="ARBA" id="ARBA00023180"/>
    </source>
</evidence>
<comment type="subcellular location">
    <subcellularLocation>
        <location evidence="2">Secreted</location>
    </subcellularLocation>
</comment>
<evidence type="ECO:0000256" key="6">
    <source>
        <dbReference type="ARBA" id="ARBA00022729"/>
    </source>
</evidence>
<feature type="domain" description="Calcineurin-like phosphoesterase" evidence="13">
    <location>
        <begin position="36"/>
        <end position="245"/>
    </location>
</feature>
<dbReference type="InterPro" id="IPR051558">
    <property type="entry name" value="Metallophosphoesterase_PAP"/>
</dbReference>
<keyword evidence="6 12" id="KW-0732">Signal</keyword>